<reference evidence="1 2" key="1">
    <citation type="submission" date="2014-06" db="EMBL/GenBank/DDBJ databases">
        <authorList>
            <person name="Le Roux F."/>
        </authorList>
    </citation>
    <scope>NUCLEOTIDE SEQUENCE [LARGE SCALE GENOMIC DNA]</scope>
    <source>
        <strain evidence="1 2">J5-4</strain>
    </source>
</reference>
<protein>
    <submittedName>
        <fullName evidence="1">Uncharacterized protein</fullName>
    </submittedName>
</protein>
<name>A0ABP1X2A5_9VIBR</name>
<gene>
    <name evidence="1" type="ORF">VCR4J5_670117</name>
</gene>
<dbReference type="EMBL" id="CCJX01000154">
    <property type="protein sequence ID" value="CDT52618.1"/>
    <property type="molecule type" value="Genomic_DNA"/>
</dbReference>
<evidence type="ECO:0000313" key="2">
    <source>
        <dbReference type="Proteomes" id="UP000049077"/>
    </source>
</evidence>
<comment type="caution">
    <text evidence="1">The sequence shown here is derived from an EMBL/GenBank/DDBJ whole genome shotgun (WGS) entry which is preliminary data.</text>
</comment>
<organism evidence="1 2">
    <name type="scientific">Vibrio crassostreae</name>
    <dbReference type="NCBI Taxonomy" id="246167"/>
    <lineage>
        <taxon>Bacteria</taxon>
        <taxon>Pseudomonadati</taxon>
        <taxon>Pseudomonadota</taxon>
        <taxon>Gammaproteobacteria</taxon>
        <taxon>Vibrionales</taxon>
        <taxon>Vibrionaceae</taxon>
        <taxon>Vibrio</taxon>
    </lineage>
</organism>
<keyword evidence="2" id="KW-1185">Reference proteome</keyword>
<accession>A0ABP1X2A5</accession>
<sequence length="56" mass="6281">MSKSNENRSVIEGINNAHKINLVEIDCFRVRDLTAIAIYVSIFVSQENVLRMKGGS</sequence>
<proteinExistence type="predicted"/>
<evidence type="ECO:0000313" key="1">
    <source>
        <dbReference type="EMBL" id="CDT52618.1"/>
    </source>
</evidence>
<dbReference type="Proteomes" id="UP000049077">
    <property type="component" value="Unassembled WGS sequence"/>
</dbReference>